<comment type="caution">
    <text evidence="2">The sequence shown here is derived from an EMBL/GenBank/DDBJ whole genome shotgun (WGS) entry which is preliminary data.</text>
</comment>
<dbReference type="AlphaFoldDB" id="A0A2T4GWU7"/>
<feature type="region of interest" description="Disordered" evidence="1">
    <location>
        <begin position="1"/>
        <end position="21"/>
    </location>
</feature>
<evidence type="ECO:0000256" key="1">
    <source>
        <dbReference type="SAM" id="MobiDB-lite"/>
    </source>
</evidence>
<dbReference type="EMBL" id="PVEM01000006">
    <property type="protein sequence ID" value="PTD08005.1"/>
    <property type="molecule type" value="Genomic_DNA"/>
</dbReference>
<gene>
    <name evidence="2" type="ORF">FCULG_00006271</name>
</gene>
<evidence type="ECO:0000313" key="2">
    <source>
        <dbReference type="EMBL" id="PTD08005.1"/>
    </source>
</evidence>
<name>A0A2T4GWU7_FUSCU</name>
<organism evidence="2 3">
    <name type="scientific">Fusarium culmorum</name>
    <dbReference type="NCBI Taxonomy" id="5516"/>
    <lineage>
        <taxon>Eukaryota</taxon>
        <taxon>Fungi</taxon>
        <taxon>Dikarya</taxon>
        <taxon>Ascomycota</taxon>
        <taxon>Pezizomycotina</taxon>
        <taxon>Sordariomycetes</taxon>
        <taxon>Hypocreomycetidae</taxon>
        <taxon>Hypocreales</taxon>
        <taxon>Nectriaceae</taxon>
        <taxon>Fusarium</taxon>
    </lineage>
</organism>
<sequence>MSCTGVSGKAPHSPDTTTHHHYRQAEVCGEEPDLNWRTWAVFNPHASLLRLWVLKVSGSTAKRASLHHPTSKF</sequence>
<protein>
    <submittedName>
        <fullName evidence="2">Uncharacterized protein</fullName>
    </submittedName>
</protein>
<dbReference type="Proteomes" id="UP000241587">
    <property type="component" value="Unassembled WGS sequence"/>
</dbReference>
<proteinExistence type="predicted"/>
<reference evidence="2 3" key="1">
    <citation type="submission" date="2018-02" db="EMBL/GenBank/DDBJ databases">
        <title>Fusarium culmorum secondary metabolites in fungal-bacterial-plant interactions.</title>
        <authorList>
            <person name="Schmidt R."/>
        </authorList>
    </citation>
    <scope>NUCLEOTIDE SEQUENCE [LARGE SCALE GENOMIC DNA]</scope>
    <source>
        <strain evidence="2 3">PV</strain>
    </source>
</reference>
<accession>A0A2T4GWU7</accession>
<keyword evidence="3" id="KW-1185">Reference proteome</keyword>
<evidence type="ECO:0000313" key="3">
    <source>
        <dbReference type="Proteomes" id="UP000241587"/>
    </source>
</evidence>